<keyword evidence="4" id="KW-0238">DNA-binding</keyword>
<evidence type="ECO:0000256" key="2">
    <source>
        <dbReference type="ARBA" id="ARBA00022491"/>
    </source>
</evidence>
<dbReference type="SMART" id="SM00536">
    <property type="entry name" value="AXH"/>
    <property type="match status" value="1"/>
</dbReference>
<protein>
    <submittedName>
        <fullName evidence="11">Ataxin 1 (inferred by orthology to a D. melanogaster protein)</fullName>
    </submittedName>
</protein>
<accession>A0A0M3JU54</accession>
<feature type="region of interest" description="Disordered" evidence="7">
    <location>
        <begin position="463"/>
        <end position="499"/>
    </location>
</feature>
<reference evidence="9 10" key="2">
    <citation type="submission" date="2018-11" db="EMBL/GenBank/DDBJ databases">
        <authorList>
            <consortium name="Pathogen Informatics"/>
        </authorList>
    </citation>
    <scope>NUCLEOTIDE SEQUENCE [LARGE SCALE GENOMIC DNA]</scope>
</reference>
<dbReference type="GO" id="GO:0006355">
    <property type="term" value="P:regulation of DNA-templated transcription"/>
    <property type="evidence" value="ECO:0007669"/>
    <property type="project" value="InterPro"/>
</dbReference>
<dbReference type="GO" id="GO:0005634">
    <property type="term" value="C:nucleus"/>
    <property type="evidence" value="ECO:0007669"/>
    <property type="project" value="UniProtKB-SubCell"/>
</dbReference>
<evidence type="ECO:0000259" key="8">
    <source>
        <dbReference type="PROSITE" id="PS51148"/>
    </source>
</evidence>
<feature type="region of interest" description="Disordered" evidence="7">
    <location>
        <begin position="1"/>
        <end position="37"/>
    </location>
</feature>
<keyword evidence="10" id="KW-1185">Reference proteome</keyword>
<evidence type="ECO:0000256" key="7">
    <source>
        <dbReference type="SAM" id="MobiDB-lite"/>
    </source>
</evidence>
<dbReference type="AlphaFoldDB" id="A0A0M3JU54"/>
<evidence type="ECO:0000313" key="10">
    <source>
        <dbReference type="Proteomes" id="UP000267096"/>
    </source>
</evidence>
<dbReference type="EMBL" id="UYRR01031045">
    <property type="protein sequence ID" value="VDK44480.1"/>
    <property type="molecule type" value="Genomic_DNA"/>
</dbReference>
<keyword evidence="6" id="KW-0539">Nucleus</keyword>
<gene>
    <name evidence="9" type="ORF">ASIM_LOCUS11158</name>
</gene>
<feature type="compositionally biased region" description="Polar residues" evidence="7">
    <location>
        <begin position="131"/>
        <end position="149"/>
    </location>
</feature>
<dbReference type="Proteomes" id="UP000267096">
    <property type="component" value="Unassembled WGS sequence"/>
</dbReference>
<name>A0A0M3JU54_ANISI</name>
<feature type="compositionally biased region" description="Low complexity" evidence="7">
    <location>
        <begin position="156"/>
        <end position="176"/>
    </location>
</feature>
<feature type="compositionally biased region" description="Basic and acidic residues" evidence="7">
    <location>
        <begin position="682"/>
        <end position="694"/>
    </location>
</feature>
<keyword evidence="2" id="KW-0678">Repressor</keyword>
<dbReference type="InterPro" id="IPR036096">
    <property type="entry name" value="Ataxin_AXH_dom_sf"/>
</dbReference>
<dbReference type="GO" id="GO:0003677">
    <property type="term" value="F:DNA binding"/>
    <property type="evidence" value="ECO:0007669"/>
    <property type="project" value="UniProtKB-KW"/>
</dbReference>
<keyword evidence="3" id="KW-0805">Transcription regulation</keyword>
<feature type="region of interest" description="Disordered" evidence="7">
    <location>
        <begin position="131"/>
        <end position="176"/>
    </location>
</feature>
<dbReference type="Pfam" id="PF08517">
    <property type="entry name" value="AXH"/>
    <property type="match status" value="1"/>
</dbReference>
<feature type="region of interest" description="Disordered" evidence="7">
    <location>
        <begin position="407"/>
        <end position="431"/>
    </location>
</feature>
<dbReference type="InterPro" id="IPR043404">
    <property type="entry name" value="ATAXIN1-like"/>
</dbReference>
<proteinExistence type="predicted"/>
<evidence type="ECO:0000313" key="11">
    <source>
        <dbReference type="WBParaSite" id="ASIM_0001160001-mRNA-1"/>
    </source>
</evidence>
<evidence type="ECO:0000256" key="4">
    <source>
        <dbReference type="ARBA" id="ARBA00023125"/>
    </source>
</evidence>
<dbReference type="PANTHER" id="PTHR13392">
    <property type="entry name" value="ATAXIN 1"/>
    <property type="match status" value="1"/>
</dbReference>
<evidence type="ECO:0000256" key="1">
    <source>
        <dbReference type="ARBA" id="ARBA00004123"/>
    </source>
</evidence>
<dbReference type="PROSITE" id="PS51148">
    <property type="entry name" value="AXH"/>
    <property type="match status" value="1"/>
</dbReference>
<feature type="domain" description="AXH" evidence="8">
    <location>
        <begin position="512"/>
        <end position="643"/>
    </location>
</feature>
<dbReference type="SUPFAM" id="SSF102031">
    <property type="entry name" value="AXH domain"/>
    <property type="match status" value="1"/>
</dbReference>
<reference evidence="11" key="1">
    <citation type="submission" date="2017-02" db="UniProtKB">
        <authorList>
            <consortium name="WormBaseParasite"/>
        </authorList>
    </citation>
    <scope>IDENTIFICATION</scope>
</reference>
<keyword evidence="5" id="KW-0804">Transcription</keyword>
<dbReference type="PANTHER" id="PTHR13392:SF13">
    <property type="entry name" value="AXH DOMAIN-CONTAINING PROTEIN"/>
    <property type="match status" value="1"/>
</dbReference>
<sequence>MNGAPGGRQHCGATPQKRNPASSFRAPPQQQQQQQHPTTIGAIFPQSDDAAPNGQHVAHIISSSQTTLPLVTAASAQQVPASAVRDPSTHSLPFLHSSALQHTGGWPPQFDLQIPTLQSLYSVQQSATSLRFGQHPHQQSIASQFSSPIANPPQLPQLQAPAQPQPQQAQPSSALNASSVVVPSLSASSSQTNLQQPSPLLHAQQQAASASLAAGGEIGVLCASSPRTCSFTAGGMPSASGTTTSSSNLASQMATTAGAVQMLAAGGSLNPAFLAQYQLLIAAAAQQQQQAAAAAAAAIAAASGNRMSTSPLAPFESNLQRYMLQLQQQQQLATASGHVVPSSPLHTPSPLPAHMQAAIAASFPQSPIGQVAGQSRSTATTSPTNPQAITLASRTLSDSASCSQQSLLSRLTQRQSSSSLTGSSSSSTFPSTSALHSRYGHLVSSKLCFSNAIKTEFSFAAQNRGNLMPPPPIPRSRHASLSLPSTSQIRQRPSALPYQRPARSADVPFEMGTLCSQPYYPSHFMRGTVIRLQSGQLKRVEEMSTSDFVLSAAMKSDLSLCNSTVVSIQEVDKDRHVLVTFAVGEHNTQVSIEAGIEHPYFVVGQGWASCSPERTRNTYGLQCKRLAVGDVCITIRHCEKGEEGGGACCSSTNPTTTLTDEPSCSSSSSVERRISSSAEVLSDFKRGHSNEMGRGDSNGGWRSAPPYPPHPNGAQSQSRRQRHKSST</sequence>
<dbReference type="GO" id="GO:0003723">
    <property type="term" value="F:RNA binding"/>
    <property type="evidence" value="ECO:0007669"/>
    <property type="project" value="InterPro"/>
</dbReference>
<evidence type="ECO:0000256" key="3">
    <source>
        <dbReference type="ARBA" id="ARBA00023015"/>
    </source>
</evidence>
<evidence type="ECO:0000313" key="9">
    <source>
        <dbReference type="EMBL" id="VDK44480.1"/>
    </source>
</evidence>
<feature type="compositionally biased region" description="Polar residues" evidence="7">
    <location>
        <begin position="482"/>
        <end position="491"/>
    </location>
</feature>
<comment type="subcellular location">
    <subcellularLocation>
        <location evidence="1">Nucleus</location>
    </subcellularLocation>
</comment>
<feature type="region of interest" description="Disordered" evidence="7">
    <location>
        <begin position="656"/>
        <end position="727"/>
    </location>
</feature>
<organism evidence="11">
    <name type="scientific">Anisakis simplex</name>
    <name type="common">Herring worm</name>
    <dbReference type="NCBI Taxonomy" id="6269"/>
    <lineage>
        <taxon>Eukaryota</taxon>
        <taxon>Metazoa</taxon>
        <taxon>Ecdysozoa</taxon>
        <taxon>Nematoda</taxon>
        <taxon>Chromadorea</taxon>
        <taxon>Rhabditida</taxon>
        <taxon>Spirurina</taxon>
        <taxon>Ascaridomorpha</taxon>
        <taxon>Ascaridoidea</taxon>
        <taxon>Anisakidae</taxon>
        <taxon>Anisakis</taxon>
        <taxon>Anisakis simplex complex</taxon>
    </lineage>
</organism>
<evidence type="ECO:0000256" key="5">
    <source>
        <dbReference type="ARBA" id="ARBA00023163"/>
    </source>
</evidence>
<dbReference type="InterPro" id="IPR003652">
    <property type="entry name" value="Ataxin_AXH_dom"/>
</dbReference>
<evidence type="ECO:0000256" key="6">
    <source>
        <dbReference type="ARBA" id="ARBA00023242"/>
    </source>
</evidence>
<dbReference type="WBParaSite" id="ASIM_0001160001-mRNA-1">
    <property type="protein sequence ID" value="ASIM_0001160001-mRNA-1"/>
    <property type="gene ID" value="ASIM_0001160001"/>
</dbReference>
<dbReference type="OrthoDB" id="10000452at2759"/>